<dbReference type="GO" id="GO:0046872">
    <property type="term" value="F:metal ion binding"/>
    <property type="evidence" value="ECO:0007669"/>
    <property type="project" value="UniProtKB-KW"/>
</dbReference>
<evidence type="ECO:0000313" key="10">
    <source>
        <dbReference type="EMBL" id="ORZ04301.1"/>
    </source>
</evidence>
<dbReference type="EMBL" id="MCFF01000058">
    <property type="protein sequence ID" value="ORZ04301.1"/>
    <property type="molecule type" value="Genomic_DNA"/>
</dbReference>
<organism evidence="10 11">
    <name type="scientific">Lobosporangium transversale</name>
    <dbReference type="NCBI Taxonomy" id="64571"/>
    <lineage>
        <taxon>Eukaryota</taxon>
        <taxon>Fungi</taxon>
        <taxon>Fungi incertae sedis</taxon>
        <taxon>Mucoromycota</taxon>
        <taxon>Mortierellomycotina</taxon>
        <taxon>Mortierellomycetes</taxon>
        <taxon>Mortierellales</taxon>
        <taxon>Mortierellaceae</taxon>
        <taxon>Lobosporangium</taxon>
    </lineage>
</organism>
<feature type="transmembrane region" description="Helical" evidence="9">
    <location>
        <begin position="46"/>
        <end position="66"/>
    </location>
</feature>
<dbReference type="GO" id="GO:0016811">
    <property type="term" value="F:hydrolase activity, acting on carbon-nitrogen (but not peptide) bonds, in linear amides"/>
    <property type="evidence" value="ECO:0007669"/>
    <property type="project" value="InterPro"/>
</dbReference>
<comment type="subcellular location">
    <subcellularLocation>
        <location evidence="1">Membrane</location>
        <topology evidence="1">Multi-pass membrane protein</topology>
    </subcellularLocation>
</comment>
<feature type="binding site" evidence="8">
    <location>
        <position position="91"/>
    </location>
    <ligand>
        <name>Zn(2+)</name>
        <dbReference type="ChEBI" id="CHEBI:29105"/>
        <note>catalytic</note>
    </ligand>
</feature>
<evidence type="ECO:0000313" key="11">
    <source>
        <dbReference type="Proteomes" id="UP000193648"/>
    </source>
</evidence>
<evidence type="ECO:0000256" key="4">
    <source>
        <dbReference type="ARBA" id="ARBA00022801"/>
    </source>
</evidence>
<keyword evidence="11" id="KW-1185">Reference proteome</keyword>
<feature type="binding site" evidence="7">
    <location>
        <position position="32"/>
    </location>
    <ligand>
        <name>Ca(2+)</name>
        <dbReference type="ChEBI" id="CHEBI:29108"/>
    </ligand>
</feature>
<evidence type="ECO:0000256" key="2">
    <source>
        <dbReference type="ARBA" id="ARBA00009780"/>
    </source>
</evidence>
<accession>A0A1Y2G8R3</accession>
<feature type="transmembrane region" description="Helical" evidence="9">
    <location>
        <begin position="73"/>
        <end position="94"/>
    </location>
</feature>
<dbReference type="GO" id="GO:0005789">
    <property type="term" value="C:endoplasmic reticulum membrane"/>
    <property type="evidence" value="ECO:0007669"/>
    <property type="project" value="TreeGrafter"/>
</dbReference>
<comment type="similarity">
    <text evidence="2">Belongs to the alkaline ceramidase family.</text>
</comment>
<dbReference type="AlphaFoldDB" id="A0A1Y2G8R3"/>
<feature type="binding site" evidence="7">
    <location>
        <position position="31"/>
    </location>
    <ligand>
        <name>Ca(2+)</name>
        <dbReference type="ChEBI" id="CHEBI:29108"/>
    </ligand>
</feature>
<dbReference type="OrthoDB" id="187171at2759"/>
<feature type="transmembrane region" description="Helical" evidence="9">
    <location>
        <begin position="130"/>
        <end position="148"/>
    </location>
</feature>
<evidence type="ECO:0000256" key="5">
    <source>
        <dbReference type="ARBA" id="ARBA00022989"/>
    </source>
</evidence>
<keyword evidence="7" id="KW-0479">Metal-binding</keyword>
<feature type="transmembrane region" description="Helical" evidence="9">
    <location>
        <begin position="193"/>
        <end position="210"/>
    </location>
</feature>
<dbReference type="STRING" id="64571.A0A1Y2G8R3"/>
<reference evidence="10 11" key="1">
    <citation type="submission" date="2016-07" db="EMBL/GenBank/DDBJ databases">
        <title>Pervasive Adenine N6-methylation of Active Genes in Fungi.</title>
        <authorList>
            <consortium name="DOE Joint Genome Institute"/>
            <person name="Mondo S.J."/>
            <person name="Dannebaum R.O."/>
            <person name="Kuo R.C."/>
            <person name="Labutti K."/>
            <person name="Haridas S."/>
            <person name="Kuo A."/>
            <person name="Salamov A."/>
            <person name="Ahrendt S.R."/>
            <person name="Lipzen A."/>
            <person name="Sullivan W."/>
            <person name="Andreopoulos W.B."/>
            <person name="Clum A."/>
            <person name="Lindquist E."/>
            <person name="Daum C."/>
            <person name="Ramamoorthy G.K."/>
            <person name="Gryganskyi A."/>
            <person name="Culley D."/>
            <person name="Magnuson J.K."/>
            <person name="James T.Y."/>
            <person name="O'Malley M.A."/>
            <person name="Stajich J.E."/>
            <person name="Spatafora J.W."/>
            <person name="Visel A."/>
            <person name="Grigoriev I.V."/>
        </authorList>
    </citation>
    <scope>NUCLEOTIDE SEQUENCE [LARGE SCALE GENOMIC DNA]</scope>
    <source>
        <strain evidence="10 11">NRRL 3116</strain>
    </source>
</reference>
<name>A0A1Y2G8R3_9FUNG</name>
<dbReference type="PANTHER" id="PTHR46187">
    <property type="entry name" value="ALKALINE CERAMIDASE 3"/>
    <property type="match status" value="1"/>
</dbReference>
<dbReference type="GO" id="GO:0046513">
    <property type="term" value="P:ceramide biosynthetic process"/>
    <property type="evidence" value="ECO:0007669"/>
    <property type="project" value="TreeGrafter"/>
</dbReference>
<feature type="binding site" evidence="7">
    <location>
        <position position="34"/>
    </location>
    <ligand>
        <name>Ca(2+)</name>
        <dbReference type="ChEBI" id="CHEBI:29108"/>
    </ligand>
</feature>
<keyword evidence="4" id="KW-0378">Hydrolase</keyword>
<dbReference type="InParanoid" id="A0A1Y2G8R3"/>
<evidence type="ECO:0000256" key="9">
    <source>
        <dbReference type="SAM" id="Phobius"/>
    </source>
</evidence>
<dbReference type="Proteomes" id="UP000193648">
    <property type="component" value="Unassembled WGS sequence"/>
</dbReference>
<evidence type="ECO:0000256" key="7">
    <source>
        <dbReference type="PIRSR" id="PIRSR608901-1"/>
    </source>
</evidence>
<keyword evidence="6 9" id="KW-0472">Membrane</keyword>
<dbReference type="RefSeq" id="XP_021876459.1">
    <property type="nucleotide sequence ID" value="XM_022030659.1"/>
</dbReference>
<dbReference type="PANTHER" id="PTHR46187:SF3">
    <property type="entry name" value="ALKALINE CERAMIDASE 3"/>
    <property type="match status" value="1"/>
</dbReference>
<feature type="transmembrane region" description="Helical" evidence="9">
    <location>
        <begin position="160"/>
        <end position="181"/>
    </location>
</feature>
<evidence type="ECO:0000256" key="3">
    <source>
        <dbReference type="ARBA" id="ARBA00022692"/>
    </source>
</evidence>
<sequence length="287" mass="32325">MITSTSYHSFNNITDSGLPPSGFWGYPTASDWCEQNYVKSHYIAEYFNSLSSFSMILVGLAGMYLHASFEKRFLFAFGSIVVVGIGSIAFHGTLLFPLQMLDEVPMVYCALAVVYCCVENKPYRRYGPWFPIALTLYGALTTLIMLYANGPEHHLLEFIVFQSSFASVILVILSNIIKIYARLQIHEEPIKKLWCLAGIIGAVAYSYWNIDFRMCDLMGNLPFGLANPQFHAWWHVGASASAYIVCLLICYDRASNLNRHPSIEWKAGFLPYVTVDKPLAPSKAKLH</sequence>
<dbReference type="GO" id="GO:0046514">
    <property type="term" value="P:ceramide catabolic process"/>
    <property type="evidence" value="ECO:0007669"/>
    <property type="project" value="TreeGrafter"/>
</dbReference>
<gene>
    <name evidence="10" type="ORF">BCR41DRAFT_425972</name>
</gene>
<dbReference type="GeneID" id="33572500"/>
<dbReference type="Pfam" id="PF05875">
    <property type="entry name" value="Ceramidase"/>
    <property type="match status" value="1"/>
</dbReference>
<feature type="transmembrane region" description="Helical" evidence="9">
    <location>
        <begin position="230"/>
        <end position="251"/>
    </location>
</feature>
<feature type="binding site" evidence="8">
    <location>
        <position position="231"/>
    </location>
    <ligand>
        <name>Zn(2+)</name>
        <dbReference type="ChEBI" id="CHEBI:29105"/>
        <note>catalytic</note>
    </ligand>
</feature>
<feature type="binding site" evidence="7">
    <location>
        <position position="45"/>
    </location>
    <ligand>
        <name>Ca(2+)</name>
        <dbReference type="ChEBI" id="CHEBI:29108"/>
    </ligand>
</feature>
<feature type="binding site" evidence="7">
    <location>
        <position position="36"/>
    </location>
    <ligand>
        <name>Ca(2+)</name>
        <dbReference type="ChEBI" id="CHEBI:29108"/>
    </ligand>
</feature>
<keyword evidence="8" id="KW-0862">Zinc</keyword>
<evidence type="ECO:0000256" key="8">
    <source>
        <dbReference type="PIRSR" id="PIRSR608901-2"/>
    </source>
</evidence>
<feature type="transmembrane region" description="Helical" evidence="9">
    <location>
        <begin position="100"/>
        <end position="118"/>
    </location>
</feature>
<evidence type="ECO:0000256" key="1">
    <source>
        <dbReference type="ARBA" id="ARBA00004141"/>
    </source>
</evidence>
<dbReference type="InterPro" id="IPR008901">
    <property type="entry name" value="ACER"/>
</dbReference>
<keyword evidence="5 9" id="KW-1133">Transmembrane helix</keyword>
<comment type="caution">
    <text evidence="10">The sequence shown here is derived from an EMBL/GenBank/DDBJ whole genome shotgun (WGS) entry which is preliminary data.</text>
</comment>
<keyword evidence="7" id="KW-0106">Calcium</keyword>
<protein>
    <submittedName>
        <fullName evidence="10">Ceramidase</fullName>
    </submittedName>
</protein>
<comment type="cofactor">
    <cofactor evidence="8">
        <name>Zn(2+)</name>
        <dbReference type="ChEBI" id="CHEBI:29105"/>
    </cofactor>
</comment>
<feature type="binding site" evidence="8">
    <location>
        <position position="235"/>
    </location>
    <ligand>
        <name>Zn(2+)</name>
        <dbReference type="ChEBI" id="CHEBI:29105"/>
        <note>catalytic</note>
    </ligand>
</feature>
<evidence type="ECO:0000256" key="6">
    <source>
        <dbReference type="ARBA" id="ARBA00023136"/>
    </source>
</evidence>
<proteinExistence type="inferred from homology"/>
<keyword evidence="3 9" id="KW-0812">Transmembrane</keyword>